<comment type="caution">
    <text evidence="1">The sequence shown here is derived from an EMBL/GenBank/DDBJ whole genome shotgun (WGS) entry which is preliminary data.</text>
</comment>
<dbReference type="OrthoDB" id="1929888at2759"/>
<proteinExistence type="predicted"/>
<dbReference type="Proteomes" id="UP000554482">
    <property type="component" value="Unassembled WGS sequence"/>
</dbReference>
<evidence type="ECO:0000313" key="1">
    <source>
        <dbReference type="EMBL" id="KAF5175979.1"/>
    </source>
</evidence>
<sequence length="85" mass="10140">MAWSFLNGESQFAKYMRSKYCNRDGDLIEYHKRSSLWPRLKWGIVYMKRQTTWVVGDGSTIDLWRNSWCGDSIKERLNLSSKDLK</sequence>
<dbReference type="EMBL" id="JABWDY010043364">
    <property type="protein sequence ID" value="KAF5175979.1"/>
    <property type="molecule type" value="Genomic_DNA"/>
</dbReference>
<keyword evidence="2" id="KW-1185">Reference proteome</keyword>
<accession>A0A7J6UTU1</accession>
<evidence type="ECO:0000313" key="2">
    <source>
        <dbReference type="Proteomes" id="UP000554482"/>
    </source>
</evidence>
<name>A0A7J6UTU1_THATH</name>
<organism evidence="1 2">
    <name type="scientific">Thalictrum thalictroides</name>
    <name type="common">Rue-anemone</name>
    <name type="synonym">Anemone thalictroides</name>
    <dbReference type="NCBI Taxonomy" id="46969"/>
    <lineage>
        <taxon>Eukaryota</taxon>
        <taxon>Viridiplantae</taxon>
        <taxon>Streptophyta</taxon>
        <taxon>Embryophyta</taxon>
        <taxon>Tracheophyta</taxon>
        <taxon>Spermatophyta</taxon>
        <taxon>Magnoliopsida</taxon>
        <taxon>Ranunculales</taxon>
        <taxon>Ranunculaceae</taxon>
        <taxon>Thalictroideae</taxon>
        <taxon>Thalictrum</taxon>
    </lineage>
</organism>
<gene>
    <name evidence="1" type="ORF">FRX31_034434</name>
</gene>
<protein>
    <submittedName>
        <fullName evidence="1">Uncharacterized protein</fullName>
    </submittedName>
</protein>
<dbReference type="AlphaFoldDB" id="A0A7J6UTU1"/>
<reference evidence="1 2" key="1">
    <citation type="submission" date="2020-06" db="EMBL/GenBank/DDBJ databases">
        <title>Transcriptomic and genomic resources for Thalictrum thalictroides and T. hernandezii: Facilitating candidate gene discovery in an emerging model plant lineage.</title>
        <authorList>
            <person name="Arias T."/>
            <person name="Riano-Pachon D.M."/>
            <person name="Di Stilio V.S."/>
        </authorList>
    </citation>
    <scope>NUCLEOTIDE SEQUENCE [LARGE SCALE GENOMIC DNA]</scope>
    <source>
        <strain evidence="2">cv. WT478/WT964</strain>
        <tissue evidence="1">Leaves</tissue>
    </source>
</reference>